<dbReference type="OrthoDB" id="15735at2759"/>
<dbReference type="Proteomes" id="UP000813824">
    <property type="component" value="Unassembled WGS sequence"/>
</dbReference>
<dbReference type="Pfam" id="PF01590">
    <property type="entry name" value="GAF"/>
    <property type="match status" value="1"/>
</dbReference>
<protein>
    <submittedName>
        <fullName evidence="3">GAF domain-like protein</fullName>
    </submittedName>
</protein>
<sequence>MPHADSALVPPGLSKVEFWAHVYEQLSALLDGQRNWVVNLANASSLVYSSLLAFSPHFGDGDRAVNWCGFYIDSKFYPAPRLTTAAGGADVPSPSHVLLLGPFCGKPACQLINVAPERARGVCAGAFVQQKTQLVPDVEAYPGHIACDGETKSEIVCPLVIRQDGKEDVVVGVFDLDCLALGGFNEDDKAGVEKIADLVAQACDW</sequence>
<evidence type="ECO:0000259" key="2">
    <source>
        <dbReference type="Pfam" id="PF01590"/>
    </source>
</evidence>
<comment type="similarity">
    <text evidence="1">Belongs to the free Met sulfoxide reductase family.</text>
</comment>
<dbReference type="AlphaFoldDB" id="A0A8K0UY21"/>
<dbReference type="InterPro" id="IPR003018">
    <property type="entry name" value="GAF"/>
</dbReference>
<dbReference type="GO" id="GO:0033745">
    <property type="term" value="F:L-methionine-(R)-S-oxide reductase activity"/>
    <property type="evidence" value="ECO:0007669"/>
    <property type="project" value="TreeGrafter"/>
</dbReference>
<feature type="domain" description="GAF" evidence="2">
    <location>
        <begin position="116"/>
        <end position="202"/>
    </location>
</feature>
<dbReference type="InterPro" id="IPR029016">
    <property type="entry name" value="GAF-like_dom_sf"/>
</dbReference>
<dbReference type="PANTHER" id="PTHR21021">
    <property type="entry name" value="GAF/PUTATIVE CYTOSKELETAL PROTEIN"/>
    <property type="match status" value="1"/>
</dbReference>
<comment type="caution">
    <text evidence="3">The sequence shown here is derived from an EMBL/GenBank/DDBJ whole genome shotgun (WGS) entry which is preliminary data.</text>
</comment>
<dbReference type="SUPFAM" id="SSF55781">
    <property type="entry name" value="GAF domain-like"/>
    <property type="match status" value="1"/>
</dbReference>
<dbReference type="EMBL" id="JAEVFJ010000001">
    <property type="protein sequence ID" value="KAH8107770.1"/>
    <property type="molecule type" value="Genomic_DNA"/>
</dbReference>
<dbReference type="InterPro" id="IPR051330">
    <property type="entry name" value="Phosphatase_reg/MetRdx"/>
</dbReference>
<dbReference type="Gene3D" id="3.30.450.40">
    <property type="match status" value="1"/>
</dbReference>
<accession>A0A8K0UY21</accession>
<evidence type="ECO:0000256" key="1">
    <source>
        <dbReference type="ARBA" id="ARBA00038454"/>
    </source>
</evidence>
<evidence type="ECO:0000313" key="3">
    <source>
        <dbReference type="EMBL" id="KAH8107770.1"/>
    </source>
</evidence>
<reference evidence="3" key="1">
    <citation type="journal article" date="2021" name="New Phytol.">
        <title>Evolutionary innovations through gain and loss of genes in the ectomycorrhizal Boletales.</title>
        <authorList>
            <person name="Wu G."/>
            <person name="Miyauchi S."/>
            <person name="Morin E."/>
            <person name="Kuo A."/>
            <person name="Drula E."/>
            <person name="Varga T."/>
            <person name="Kohler A."/>
            <person name="Feng B."/>
            <person name="Cao Y."/>
            <person name="Lipzen A."/>
            <person name="Daum C."/>
            <person name="Hundley H."/>
            <person name="Pangilinan J."/>
            <person name="Johnson J."/>
            <person name="Barry K."/>
            <person name="LaButti K."/>
            <person name="Ng V."/>
            <person name="Ahrendt S."/>
            <person name="Min B."/>
            <person name="Choi I.G."/>
            <person name="Park H."/>
            <person name="Plett J.M."/>
            <person name="Magnuson J."/>
            <person name="Spatafora J.W."/>
            <person name="Nagy L.G."/>
            <person name="Henrissat B."/>
            <person name="Grigoriev I.V."/>
            <person name="Yang Z.L."/>
            <person name="Xu J."/>
            <person name="Martin F.M."/>
        </authorList>
    </citation>
    <scope>NUCLEOTIDE SEQUENCE</scope>
    <source>
        <strain evidence="3">KKN 215</strain>
    </source>
</reference>
<name>A0A8K0UY21_9AGAR</name>
<evidence type="ECO:0000313" key="4">
    <source>
        <dbReference type="Proteomes" id="UP000813824"/>
    </source>
</evidence>
<organism evidence="3 4">
    <name type="scientific">Cristinia sonorae</name>
    <dbReference type="NCBI Taxonomy" id="1940300"/>
    <lineage>
        <taxon>Eukaryota</taxon>
        <taxon>Fungi</taxon>
        <taxon>Dikarya</taxon>
        <taxon>Basidiomycota</taxon>
        <taxon>Agaricomycotina</taxon>
        <taxon>Agaricomycetes</taxon>
        <taxon>Agaricomycetidae</taxon>
        <taxon>Agaricales</taxon>
        <taxon>Pleurotineae</taxon>
        <taxon>Stephanosporaceae</taxon>
        <taxon>Cristinia</taxon>
    </lineage>
</organism>
<keyword evidence="4" id="KW-1185">Reference proteome</keyword>
<dbReference type="InterPro" id="IPR000614">
    <property type="entry name" value="FRMsr_CS"/>
</dbReference>
<dbReference type="PROSITE" id="PS01320">
    <property type="entry name" value="UPF0067"/>
    <property type="match status" value="1"/>
</dbReference>
<proteinExistence type="inferred from homology"/>
<dbReference type="GO" id="GO:0005829">
    <property type="term" value="C:cytosol"/>
    <property type="evidence" value="ECO:0007669"/>
    <property type="project" value="TreeGrafter"/>
</dbReference>
<dbReference type="PANTHER" id="PTHR21021:SF15">
    <property type="entry name" value="FREE METHIONINE-R-SULFOXIDE REDUCTASE"/>
    <property type="match status" value="1"/>
</dbReference>
<gene>
    <name evidence="3" type="ORF">BXZ70DRAFT_912518</name>
</gene>